<feature type="domain" description="T2SS protein K second SAM-like" evidence="11">
    <location>
        <begin position="224"/>
        <end position="280"/>
    </location>
</feature>
<dbReference type="EMBL" id="CP006644">
    <property type="protein sequence ID" value="AHE54275.1"/>
    <property type="molecule type" value="Genomic_DNA"/>
</dbReference>
<dbReference type="Pfam" id="PF21687">
    <property type="entry name" value="T2SSK_1st"/>
    <property type="match status" value="1"/>
</dbReference>
<dbReference type="Proteomes" id="UP000018851">
    <property type="component" value="Chromosome"/>
</dbReference>
<dbReference type="PIRSF" id="PIRSF002786">
    <property type="entry name" value="XcpX"/>
    <property type="match status" value="1"/>
</dbReference>
<evidence type="ECO:0000256" key="1">
    <source>
        <dbReference type="ARBA" id="ARBA00004533"/>
    </source>
</evidence>
<evidence type="ECO:0000256" key="4">
    <source>
        <dbReference type="ARBA" id="ARBA00022475"/>
    </source>
</evidence>
<dbReference type="InterPro" id="IPR049031">
    <property type="entry name" value="T2SSK_SAM-like_1st"/>
</dbReference>
<accession>W0AF25</accession>
<evidence type="ECO:0000256" key="7">
    <source>
        <dbReference type="ARBA" id="ARBA00022927"/>
    </source>
</evidence>
<keyword evidence="8" id="KW-1133">Transmembrane helix</keyword>
<reference evidence="13 14" key="1">
    <citation type="submission" date="2013-07" db="EMBL/GenBank/DDBJ databases">
        <title>Completed genome of Sphingomonas sanxanigenens NX02.</title>
        <authorList>
            <person name="Ma T."/>
            <person name="Huang H."/>
            <person name="Wu M."/>
            <person name="Li X."/>
            <person name="Li G."/>
        </authorList>
    </citation>
    <scope>NUCLEOTIDE SEQUENCE [LARGE SCALE GENOMIC DNA]</scope>
    <source>
        <strain evidence="13 14">NX02</strain>
    </source>
</reference>
<dbReference type="PANTHER" id="PTHR38831:SF1">
    <property type="entry name" value="TYPE II SECRETION SYSTEM PROTEIN K-RELATED"/>
    <property type="match status" value="1"/>
</dbReference>
<dbReference type="PATRIC" id="fig|1123269.5.peg.2506"/>
<dbReference type="InterPro" id="IPR005628">
    <property type="entry name" value="GspK"/>
</dbReference>
<dbReference type="SUPFAM" id="SSF54523">
    <property type="entry name" value="Pili subunits"/>
    <property type="match status" value="1"/>
</dbReference>
<dbReference type="Pfam" id="PF03934">
    <property type="entry name" value="T2SSK"/>
    <property type="match status" value="1"/>
</dbReference>
<keyword evidence="7" id="KW-0653">Protein transport</keyword>
<comment type="similarity">
    <text evidence="2 10">Belongs to the GSP K family.</text>
</comment>
<dbReference type="SUPFAM" id="SSF158544">
    <property type="entry name" value="GspK insert domain-like"/>
    <property type="match status" value="2"/>
</dbReference>
<protein>
    <recommendedName>
        <fullName evidence="10">Type II secretion system protein K</fullName>
    </recommendedName>
</protein>
<evidence type="ECO:0000256" key="3">
    <source>
        <dbReference type="ARBA" id="ARBA00022448"/>
    </source>
</evidence>
<feature type="domain" description="T2SS protein K first SAM-like" evidence="12">
    <location>
        <begin position="108"/>
        <end position="218"/>
    </location>
</feature>
<sequence length="331" mass="35780">MRARPPVSAGERGAALLTVLLLVAVISVLAAGALEKLRISTRLAANANATDQARAYAYAAETLAQRRIDDIMERDAARTTLEGNWNGRRQRLPIPGGLATATVSDGGNCFNLNSVVSGAQGLEKQASPYGISQFEALMTLLEIPPQEARTIAVSLADWIDTDSMPGSGGAEDNYYAALAEPYLPPNMLIQDPSELRAVAGVTPEVYARLRPWICALPNNEPSPINVNTLSPEQAPLFAMLIPQQLTLERARQMLLERPANGFSSPAAFWKLPALEALVPPMQAAEQIKVRTRYFNLNISVELAGAELSETALIDATRTPSRLVRRQWGDPS</sequence>
<evidence type="ECO:0000256" key="8">
    <source>
        <dbReference type="ARBA" id="ARBA00022989"/>
    </source>
</evidence>
<dbReference type="InterPro" id="IPR045584">
    <property type="entry name" value="Pilin-like"/>
</dbReference>
<dbReference type="NCBIfam" id="NF037980">
    <property type="entry name" value="T2SS_GspK"/>
    <property type="match status" value="1"/>
</dbReference>
<evidence type="ECO:0000256" key="6">
    <source>
        <dbReference type="ARBA" id="ARBA00022692"/>
    </source>
</evidence>
<dbReference type="OrthoDB" id="9788973at2"/>
<keyword evidence="4 10" id="KW-1003">Cell membrane</keyword>
<proteinExistence type="inferred from homology"/>
<dbReference type="Gene3D" id="1.10.40.60">
    <property type="entry name" value="EpsJ-like"/>
    <property type="match status" value="2"/>
</dbReference>
<dbReference type="InterPro" id="IPR049179">
    <property type="entry name" value="T2SSK_SAM-like_2nd"/>
</dbReference>
<evidence type="ECO:0000256" key="9">
    <source>
        <dbReference type="ARBA" id="ARBA00023136"/>
    </source>
</evidence>
<dbReference type="HOGENOM" id="CLU_057294_0_0_5"/>
<keyword evidence="3 10" id="KW-0813">Transport</keyword>
<keyword evidence="5 10" id="KW-0997">Cell inner membrane</keyword>
<keyword evidence="9 10" id="KW-0472">Membrane</keyword>
<evidence type="ECO:0000313" key="13">
    <source>
        <dbReference type="EMBL" id="AHE54275.1"/>
    </source>
</evidence>
<dbReference type="Gene3D" id="3.30.1300.30">
    <property type="entry name" value="GSPII I/J protein-like"/>
    <property type="match status" value="1"/>
</dbReference>
<dbReference type="InterPro" id="IPR038072">
    <property type="entry name" value="GspK_central_sf"/>
</dbReference>
<name>W0AF25_9SPHN</name>
<dbReference type="GO" id="GO:0005886">
    <property type="term" value="C:plasma membrane"/>
    <property type="evidence" value="ECO:0007669"/>
    <property type="project" value="UniProtKB-SubCell"/>
</dbReference>
<evidence type="ECO:0000256" key="5">
    <source>
        <dbReference type="ARBA" id="ARBA00022519"/>
    </source>
</evidence>
<dbReference type="GO" id="GO:0009306">
    <property type="term" value="P:protein secretion"/>
    <property type="evidence" value="ECO:0007669"/>
    <property type="project" value="InterPro"/>
</dbReference>
<keyword evidence="14" id="KW-1185">Reference proteome</keyword>
<keyword evidence="6" id="KW-0812">Transmembrane</keyword>
<evidence type="ECO:0000256" key="2">
    <source>
        <dbReference type="ARBA" id="ARBA00007246"/>
    </source>
</evidence>
<evidence type="ECO:0000313" key="14">
    <source>
        <dbReference type="Proteomes" id="UP000018851"/>
    </source>
</evidence>
<dbReference type="RefSeq" id="WP_025292481.1">
    <property type="nucleotide sequence ID" value="NZ_CP006644.1"/>
</dbReference>
<evidence type="ECO:0000259" key="12">
    <source>
        <dbReference type="Pfam" id="PF21687"/>
    </source>
</evidence>
<evidence type="ECO:0000256" key="10">
    <source>
        <dbReference type="PIRNR" id="PIRNR002786"/>
    </source>
</evidence>
<organism evidence="13 14">
    <name type="scientific">Sphingomonas sanxanigenens DSM 19645 = NX02</name>
    <dbReference type="NCBI Taxonomy" id="1123269"/>
    <lineage>
        <taxon>Bacteria</taxon>
        <taxon>Pseudomonadati</taxon>
        <taxon>Pseudomonadota</taxon>
        <taxon>Alphaproteobacteria</taxon>
        <taxon>Sphingomonadales</taxon>
        <taxon>Sphingomonadaceae</taxon>
        <taxon>Sphingomonas</taxon>
    </lineage>
</organism>
<dbReference type="KEGG" id="ssan:NX02_12885"/>
<evidence type="ECO:0000259" key="11">
    <source>
        <dbReference type="Pfam" id="PF03934"/>
    </source>
</evidence>
<comment type="subcellular location">
    <subcellularLocation>
        <location evidence="1 10">Cell inner membrane</location>
    </subcellularLocation>
</comment>
<dbReference type="AlphaFoldDB" id="W0AF25"/>
<dbReference type="eggNOG" id="COG3156">
    <property type="taxonomic scope" value="Bacteria"/>
</dbReference>
<gene>
    <name evidence="13" type="ORF">NX02_12885</name>
</gene>
<dbReference type="STRING" id="1123269.NX02_12885"/>
<dbReference type="PANTHER" id="PTHR38831">
    <property type="entry name" value="TYPE II SECRETION SYSTEM PROTEIN K"/>
    <property type="match status" value="1"/>
</dbReference>